<evidence type="ECO:0000256" key="2">
    <source>
        <dbReference type="ARBA" id="ARBA00022448"/>
    </source>
</evidence>
<comment type="subcellular location">
    <subcellularLocation>
        <location evidence="1">Cell membrane</location>
        <topology evidence="1">Multi-pass membrane protein</topology>
    </subcellularLocation>
</comment>
<keyword evidence="3" id="KW-1003">Cell membrane</keyword>
<sequence length="522" mass="52705">MTSAAEASAAQNSDGGVALASARGRWVLTCAVLASGMAMLDGTVVNVALPTLGRDLDASLASLQWVVNAYMLTLSALLLLGGALGDRIGRRRTLVIGVVWFALASALCGLAPNAGTLIAARALQGIGGALLTPGSLALVRTSFRSQDQARAVGAWSGLGGVAGAIGPFLGGWLIDGPGWRWIFLINVPLAALVLLAVRHVPESRAEGAADQPFDVTGACLAALFLAGISFSLIGAAGDASKAAALLPGLGGLAAGAAFVVVEHRRRNPMLPLSLFRSRLFSAANVMTLCLYAAIGGLLFMLPVQLQTTLGYDALRAGTATLPITVLMLLLSAAAGDLARRVGPTLPLVAGPLIAGAGALLMLRVEPGASYVTEVLPAVVILGLGMSVFVAPLTATVLASVDAGRAGLASGVNNTAARVAQMLVVAALPLAVGLSGTAYANPAALNTAFAKAAVGCAGLFVLAAATALVFIRPRPDAWHEEAGNTPRCTSHLGVGAPPLEPGGDCAGTDPLRATPRERRARKE</sequence>
<dbReference type="RefSeq" id="WP_397712261.1">
    <property type="nucleotide sequence ID" value="NZ_JBIRGN010000003.1"/>
</dbReference>
<dbReference type="Pfam" id="PF07690">
    <property type="entry name" value="MFS_1"/>
    <property type="match status" value="1"/>
</dbReference>
<feature type="transmembrane region" description="Helical" evidence="9">
    <location>
        <begin position="151"/>
        <end position="173"/>
    </location>
</feature>
<evidence type="ECO:0000313" key="11">
    <source>
        <dbReference type="EMBL" id="MFH8546590.1"/>
    </source>
</evidence>
<evidence type="ECO:0000256" key="9">
    <source>
        <dbReference type="SAM" id="Phobius"/>
    </source>
</evidence>
<evidence type="ECO:0000256" key="6">
    <source>
        <dbReference type="ARBA" id="ARBA00023136"/>
    </source>
</evidence>
<evidence type="ECO:0000256" key="4">
    <source>
        <dbReference type="ARBA" id="ARBA00022692"/>
    </source>
</evidence>
<dbReference type="EMBL" id="JBIRGQ010000003">
    <property type="protein sequence ID" value="MFH8546590.1"/>
    <property type="molecule type" value="Genomic_DNA"/>
</dbReference>
<dbReference type="PANTHER" id="PTHR42718">
    <property type="entry name" value="MAJOR FACILITATOR SUPERFAMILY MULTIDRUG TRANSPORTER MFSC"/>
    <property type="match status" value="1"/>
</dbReference>
<feature type="transmembrane region" description="Helical" evidence="9">
    <location>
        <begin position="61"/>
        <end position="81"/>
    </location>
</feature>
<evidence type="ECO:0000259" key="10">
    <source>
        <dbReference type="PROSITE" id="PS50850"/>
    </source>
</evidence>
<dbReference type="InterPro" id="IPR004638">
    <property type="entry name" value="EmrB-like"/>
</dbReference>
<evidence type="ECO:0000256" key="7">
    <source>
        <dbReference type="ARBA" id="ARBA00023251"/>
    </source>
</evidence>
<dbReference type="InterPro" id="IPR036259">
    <property type="entry name" value="MFS_trans_sf"/>
</dbReference>
<feature type="region of interest" description="Disordered" evidence="8">
    <location>
        <begin position="480"/>
        <end position="522"/>
    </location>
</feature>
<organism evidence="11 12">
    <name type="scientific">Streptomyces longisporoflavus</name>
    <dbReference type="NCBI Taxonomy" id="28044"/>
    <lineage>
        <taxon>Bacteria</taxon>
        <taxon>Bacillati</taxon>
        <taxon>Actinomycetota</taxon>
        <taxon>Actinomycetes</taxon>
        <taxon>Kitasatosporales</taxon>
        <taxon>Streptomycetaceae</taxon>
        <taxon>Streptomyces</taxon>
    </lineage>
</organism>
<feature type="transmembrane region" description="Helical" evidence="9">
    <location>
        <begin position="374"/>
        <end position="397"/>
    </location>
</feature>
<proteinExistence type="predicted"/>
<keyword evidence="12" id="KW-1185">Reference proteome</keyword>
<evidence type="ECO:0000256" key="8">
    <source>
        <dbReference type="SAM" id="MobiDB-lite"/>
    </source>
</evidence>
<dbReference type="PANTHER" id="PTHR42718:SF42">
    <property type="entry name" value="EXPORT PROTEIN"/>
    <property type="match status" value="1"/>
</dbReference>
<protein>
    <submittedName>
        <fullName evidence="11">MFS transporter</fullName>
    </submittedName>
</protein>
<dbReference type="CDD" id="cd17321">
    <property type="entry name" value="MFS_MMR_MDR_like"/>
    <property type="match status" value="1"/>
</dbReference>
<keyword evidence="5 9" id="KW-1133">Transmembrane helix</keyword>
<dbReference type="SUPFAM" id="SSF103473">
    <property type="entry name" value="MFS general substrate transporter"/>
    <property type="match status" value="1"/>
</dbReference>
<accession>A0ABW7QQG1</accession>
<dbReference type="InterPro" id="IPR020846">
    <property type="entry name" value="MFS_dom"/>
</dbReference>
<feature type="transmembrane region" description="Helical" evidence="9">
    <location>
        <begin position="118"/>
        <end position="139"/>
    </location>
</feature>
<dbReference type="Proteomes" id="UP001610818">
    <property type="component" value="Unassembled WGS sequence"/>
</dbReference>
<keyword evidence="2" id="KW-0813">Transport</keyword>
<feature type="domain" description="Major facilitator superfamily (MFS) profile" evidence="10">
    <location>
        <begin position="27"/>
        <end position="474"/>
    </location>
</feature>
<evidence type="ECO:0000313" key="12">
    <source>
        <dbReference type="Proteomes" id="UP001610818"/>
    </source>
</evidence>
<dbReference type="Gene3D" id="1.20.1250.20">
    <property type="entry name" value="MFS general substrate transporter like domains"/>
    <property type="match status" value="1"/>
</dbReference>
<keyword evidence="4 9" id="KW-0812">Transmembrane</keyword>
<feature type="transmembrane region" description="Helical" evidence="9">
    <location>
        <begin position="345"/>
        <end position="362"/>
    </location>
</feature>
<feature type="transmembrane region" description="Helical" evidence="9">
    <location>
        <begin position="93"/>
        <end position="112"/>
    </location>
</feature>
<evidence type="ECO:0000256" key="5">
    <source>
        <dbReference type="ARBA" id="ARBA00022989"/>
    </source>
</evidence>
<dbReference type="NCBIfam" id="TIGR00711">
    <property type="entry name" value="efflux_EmrB"/>
    <property type="match status" value="1"/>
</dbReference>
<feature type="transmembrane region" description="Helical" evidence="9">
    <location>
        <begin position="282"/>
        <end position="301"/>
    </location>
</feature>
<feature type="transmembrane region" description="Helical" evidence="9">
    <location>
        <begin position="218"/>
        <end position="236"/>
    </location>
</feature>
<dbReference type="InterPro" id="IPR011701">
    <property type="entry name" value="MFS"/>
</dbReference>
<gene>
    <name evidence="11" type="ORF">ACH4F9_16440</name>
</gene>
<feature type="transmembrane region" description="Helical" evidence="9">
    <location>
        <begin position="451"/>
        <end position="470"/>
    </location>
</feature>
<reference evidence="11 12" key="1">
    <citation type="submission" date="2024-10" db="EMBL/GenBank/DDBJ databases">
        <title>The Natural Products Discovery Center: Release of the First 8490 Sequenced Strains for Exploring Actinobacteria Biosynthetic Diversity.</title>
        <authorList>
            <person name="Kalkreuter E."/>
            <person name="Kautsar S.A."/>
            <person name="Yang D."/>
            <person name="Bader C.D."/>
            <person name="Teijaro C.N."/>
            <person name="Fluegel L."/>
            <person name="Davis C.M."/>
            <person name="Simpson J.R."/>
            <person name="Lauterbach L."/>
            <person name="Steele A.D."/>
            <person name="Gui C."/>
            <person name="Meng S."/>
            <person name="Li G."/>
            <person name="Viehrig K."/>
            <person name="Ye F."/>
            <person name="Su P."/>
            <person name="Kiefer A.F."/>
            <person name="Nichols A."/>
            <person name="Cepeda A.J."/>
            <person name="Yan W."/>
            <person name="Fan B."/>
            <person name="Jiang Y."/>
            <person name="Adhikari A."/>
            <person name="Zheng C.-J."/>
            <person name="Schuster L."/>
            <person name="Cowan T.M."/>
            <person name="Smanski M.J."/>
            <person name="Chevrette M.G."/>
            <person name="De Carvalho L.P.S."/>
            <person name="Shen B."/>
        </authorList>
    </citation>
    <scope>NUCLEOTIDE SEQUENCE [LARGE SCALE GENOMIC DNA]</scope>
    <source>
        <strain evidence="11 12">NPDC017990</strain>
    </source>
</reference>
<keyword evidence="6 9" id="KW-0472">Membrane</keyword>
<comment type="caution">
    <text evidence="11">The sequence shown here is derived from an EMBL/GenBank/DDBJ whole genome shotgun (WGS) entry which is preliminary data.</text>
</comment>
<feature type="transmembrane region" description="Helical" evidence="9">
    <location>
        <begin position="418"/>
        <end position="439"/>
    </location>
</feature>
<dbReference type="Gene3D" id="1.20.1720.10">
    <property type="entry name" value="Multidrug resistance protein D"/>
    <property type="match status" value="1"/>
</dbReference>
<evidence type="ECO:0000256" key="3">
    <source>
        <dbReference type="ARBA" id="ARBA00022475"/>
    </source>
</evidence>
<dbReference type="PROSITE" id="PS50850">
    <property type="entry name" value="MFS"/>
    <property type="match status" value="1"/>
</dbReference>
<feature type="transmembrane region" description="Helical" evidence="9">
    <location>
        <begin position="179"/>
        <end position="197"/>
    </location>
</feature>
<feature type="transmembrane region" description="Helical" evidence="9">
    <location>
        <begin position="242"/>
        <end position="261"/>
    </location>
</feature>
<feature type="transmembrane region" description="Helical" evidence="9">
    <location>
        <begin position="313"/>
        <end position="333"/>
    </location>
</feature>
<evidence type="ECO:0000256" key="1">
    <source>
        <dbReference type="ARBA" id="ARBA00004651"/>
    </source>
</evidence>
<keyword evidence="7" id="KW-0046">Antibiotic resistance</keyword>
<feature type="transmembrane region" description="Helical" evidence="9">
    <location>
        <begin position="26"/>
        <end position="49"/>
    </location>
</feature>
<name>A0ABW7QQG1_9ACTN</name>